<sequence length="190" mass="21325">MSHKIYTTEAIVCGSRANNTSDKSFLLFTRDAGMLWATARSVREERSRQRYALQDFSLIRVSLVRGKGGWRIGSAEGELNYFDDTQSGTRLARAAVAAIVRLLRQFLHGEIVHGTLFEDTKAALKRAKEESANQSDLVEIFSLRLLHTLGYIAVTPELENYITTKEWWTLPTLPKTAGLAIEKAKQASHL</sequence>
<dbReference type="Pfam" id="PF11967">
    <property type="entry name" value="RecO_N"/>
    <property type="match status" value="1"/>
</dbReference>
<comment type="caution">
    <text evidence="5">The sequence shown here is derived from an EMBL/GenBank/DDBJ whole genome shotgun (WGS) entry which is preliminary data.</text>
</comment>
<dbReference type="InterPro" id="IPR003717">
    <property type="entry name" value="RecO"/>
</dbReference>
<dbReference type="Gene3D" id="2.40.50.140">
    <property type="entry name" value="Nucleic acid-binding proteins"/>
    <property type="match status" value="1"/>
</dbReference>
<dbReference type="PANTHER" id="PTHR33991:SF1">
    <property type="entry name" value="DNA REPAIR PROTEIN RECO"/>
    <property type="match status" value="1"/>
</dbReference>
<dbReference type="Proteomes" id="UP000177395">
    <property type="component" value="Unassembled WGS sequence"/>
</dbReference>
<dbReference type="SUPFAM" id="SSF50249">
    <property type="entry name" value="Nucleic acid-binding proteins"/>
    <property type="match status" value="1"/>
</dbReference>
<evidence type="ECO:0000259" key="4">
    <source>
        <dbReference type="Pfam" id="PF11967"/>
    </source>
</evidence>
<evidence type="ECO:0000256" key="2">
    <source>
        <dbReference type="ARBA" id="ARBA00023172"/>
    </source>
</evidence>
<accession>A0A1F6FIE9</accession>
<dbReference type="GO" id="GO:0006302">
    <property type="term" value="P:double-strand break repair"/>
    <property type="evidence" value="ECO:0007669"/>
    <property type="project" value="TreeGrafter"/>
</dbReference>
<keyword evidence="3" id="KW-0234">DNA repair</keyword>
<gene>
    <name evidence="5" type="ORF">A2392_02605</name>
</gene>
<reference evidence="5 6" key="1">
    <citation type="journal article" date="2016" name="Nat. Commun.">
        <title>Thousands of microbial genomes shed light on interconnected biogeochemical processes in an aquifer system.</title>
        <authorList>
            <person name="Anantharaman K."/>
            <person name="Brown C.T."/>
            <person name="Hug L.A."/>
            <person name="Sharon I."/>
            <person name="Castelle C.J."/>
            <person name="Probst A.J."/>
            <person name="Thomas B.C."/>
            <person name="Singh A."/>
            <person name="Wilkins M.J."/>
            <person name="Karaoz U."/>
            <person name="Brodie E.L."/>
            <person name="Williams K.H."/>
            <person name="Hubbard S.S."/>
            <person name="Banfield J.F."/>
        </authorList>
    </citation>
    <scope>NUCLEOTIDE SEQUENCE [LARGE SCALE GENOMIC DNA]</scope>
</reference>
<dbReference type="EMBL" id="MFMS01000006">
    <property type="protein sequence ID" value="OGG85633.1"/>
    <property type="molecule type" value="Genomic_DNA"/>
</dbReference>
<dbReference type="AlphaFoldDB" id="A0A1F6FIE9"/>
<keyword evidence="2" id="KW-0233">DNA recombination</keyword>
<organism evidence="5 6">
    <name type="scientific">Candidatus Kaiserbacteria bacterium RIFOXYB1_FULL_46_14</name>
    <dbReference type="NCBI Taxonomy" id="1798531"/>
    <lineage>
        <taxon>Bacteria</taxon>
        <taxon>Candidatus Kaiseribacteriota</taxon>
    </lineage>
</organism>
<keyword evidence="1" id="KW-0227">DNA damage</keyword>
<dbReference type="GO" id="GO:0043590">
    <property type="term" value="C:bacterial nucleoid"/>
    <property type="evidence" value="ECO:0007669"/>
    <property type="project" value="TreeGrafter"/>
</dbReference>
<dbReference type="InterPro" id="IPR022572">
    <property type="entry name" value="DNA_rep/recomb_RecO_N"/>
</dbReference>
<name>A0A1F6FIE9_9BACT</name>
<dbReference type="NCBIfam" id="TIGR00613">
    <property type="entry name" value="reco"/>
    <property type="match status" value="1"/>
</dbReference>
<evidence type="ECO:0000313" key="6">
    <source>
        <dbReference type="Proteomes" id="UP000177395"/>
    </source>
</evidence>
<evidence type="ECO:0000313" key="5">
    <source>
        <dbReference type="EMBL" id="OGG85633.1"/>
    </source>
</evidence>
<dbReference type="GO" id="GO:0006310">
    <property type="term" value="P:DNA recombination"/>
    <property type="evidence" value="ECO:0007669"/>
    <property type="project" value="UniProtKB-KW"/>
</dbReference>
<evidence type="ECO:0000256" key="1">
    <source>
        <dbReference type="ARBA" id="ARBA00022763"/>
    </source>
</evidence>
<feature type="domain" description="DNA replication/recombination mediator RecO N-terminal" evidence="4">
    <location>
        <begin position="5"/>
        <end position="68"/>
    </location>
</feature>
<dbReference type="PANTHER" id="PTHR33991">
    <property type="entry name" value="DNA REPAIR PROTEIN RECO"/>
    <property type="match status" value="1"/>
</dbReference>
<dbReference type="InterPro" id="IPR012340">
    <property type="entry name" value="NA-bd_OB-fold"/>
</dbReference>
<protein>
    <submittedName>
        <fullName evidence="5">DNA repair protein RecO</fullName>
    </submittedName>
</protein>
<proteinExistence type="predicted"/>
<evidence type="ECO:0000256" key="3">
    <source>
        <dbReference type="ARBA" id="ARBA00023204"/>
    </source>
</evidence>
<dbReference type="STRING" id="1798531.A2392_02605"/>